<dbReference type="PANTHER" id="PTHR43668:SF2">
    <property type="entry name" value="ALLANTOINASE"/>
    <property type="match status" value="1"/>
</dbReference>
<organism evidence="8 9">
    <name type="scientific">Streptococcus varani</name>
    <dbReference type="NCBI Taxonomy" id="1608583"/>
    <lineage>
        <taxon>Bacteria</taxon>
        <taxon>Bacillati</taxon>
        <taxon>Bacillota</taxon>
        <taxon>Bacilli</taxon>
        <taxon>Lactobacillales</taxon>
        <taxon>Streptococcaceae</taxon>
        <taxon>Streptococcus</taxon>
    </lineage>
</organism>
<feature type="binding site" evidence="6">
    <location>
        <position position="230"/>
    </location>
    <ligand>
        <name>Zn(2+)</name>
        <dbReference type="ChEBI" id="CHEBI:29105"/>
        <label>2</label>
    </ligand>
</feature>
<feature type="binding site" evidence="6">
    <location>
        <position position="59"/>
    </location>
    <ligand>
        <name>Zn(2+)</name>
        <dbReference type="ChEBI" id="CHEBI:29105"/>
        <label>1</label>
    </ligand>
</feature>
<feature type="binding site" evidence="6">
    <location>
        <begin position="61"/>
        <end position="63"/>
    </location>
    <ligand>
        <name>substrate</name>
    </ligand>
</feature>
<evidence type="ECO:0000259" key="7">
    <source>
        <dbReference type="Pfam" id="PF01979"/>
    </source>
</evidence>
<feature type="active site" evidence="6">
    <location>
        <position position="303"/>
    </location>
</feature>
<reference evidence="9" key="1">
    <citation type="submission" date="2015-03" db="EMBL/GenBank/DDBJ databases">
        <authorList>
            <person name="Urmite Genomes"/>
        </authorList>
    </citation>
    <scope>NUCLEOTIDE SEQUENCE [LARGE SCALE GENOMIC DNA]</scope>
    <source>
        <strain evidence="9">FF10</strain>
    </source>
</reference>
<dbReference type="STRING" id="1608583.BN1356_00847"/>
<evidence type="ECO:0000256" key="5">
    <source>
        <dbReference type="ARBA" id="ARBA00022975"/>
    </source>
</evidence>
<keyword evidence="5 6" id="KW-0665">Pyrimidine biosynthesis</keyword>
<feature type="binding site" evidence="6">
    <location>
        <position position="276"/>
    </location>
    <ligand>
        <name>substrate</name>
    </ligand>
</feature>
<comment type="pathway">
    <text evidence="6">Pyrimidine metabolism; UMP biosynthesis via de novo pathway; (S)-dihydroorotate from bicarbonate: step 3/3.</text>
</comment>
<accession>A0A0E3WEX8</accession>
<comment type="similarity">
    <text evidence="2 6">Belongs to the metallo-dependent hydrolases superfamily. DHOase family. Class I DHOase subfamily.</text>
</comment>
<dbReference type="GO" id="GO:0005737">
    <property type="term" value="C:cytoplasm"/>
    <property type="evidence" value="ECO:0007669"/>
    <property type="project" value="TreeGrafter"/>
</dbReference>
<evidence type="ECO:0000256" key="1">
    <source>
        <dbReference type="ARBA" id="ARBA00002368"/>
    </source>
</evidence>
<protein>
    <recommendedName>
        <fullName evidence="6">Dihydroorotase</fullName>
        <shortName evidence="6">DHOase</shortName>
        <ecNumber evidence="6">3.5.2.3</ecNumber>
    </recommendedName>
</protein>
<feature type="binding site" evidence="6">
    <location>
        <position position="150"/>
    </location>
    <ligand>
        <name>Zn(2+)</name>
        <dbReference type="ChEBI" id="CHEBI:29105"/>
        <label>2</label>
    </ligand>
</feature>
<dbReference type="GO" id="GO:0044205">
    <property type="term" value="P:'de novo' UMP biosynthetic process"/>
    <property type="evidence" value="ECO:0007669"/>
    <property type="project" value="UniProtKB-UniRule"/>
</dbReference>
<evidence type="ECO:0000256" key="2">
    <source>
        <dbReference type="ARBA" id="ARBA00010286"/>
    </source>
</evidence>
<dbReference type="NCBIfam" id="TIGR00857">
    <property type="entry name" value="pyrC_multi"/>
    <property type="match status" value="1"/>
</dbReference>
<evidence type="ECO:0000256" key="3">
    <source>
        <dbReference type="ARBA" id="ARBA00022723"/>
    </source>
</evidence>
<keyword evidence="9" id="KW-1185">Reference proteome</keyword>
<feature type="binding site" evidence="6">
    <location>
        <position position="307"/>
    </location>
    <ligand>
        <name>substrate</name>
    </ligand>
</feature>
<keyword evidence="6" id="KW-0862">Zinc</keyword>
<dbReference type="InterPro" id="IPR004722">
    <property type="entry name" value="DHOase"/>
</dbReference>
<dbReference type="EMBL" id="CTEN01000002">
    <property type="protein sequence ID" value="CQR24500.1"/>
    <property type="molecule type" value="Genomic_DNA"/>
</dbReference>
<dbReference type="PROSITE" id="PS00483">
    <property type="entry name" value="DIHYDROOROTASE_2"/>
    <property type="match status" value="1"/>
</dbReference>
<dbReference type="OrthoDB" id="9765462at2"/>
<comment type="catalytic activity">
    <reaction evidence="6">
        <text>(S)-dihydroorotate + H2O = N-carbamoyl-L-aspartate + H(+)</text>
        <dbReference type="Rhea" id="RHEA:24296"/>
        <dbReference type="ChEBI" id="CHEBI:15377"/>
        <dbReference type="ChEBI" id="CHEBI:15378"/>
        <dbReference type="ChEBI" id="CHEBI:30864"/>
        <dbReference type="ChEBI" id="CHEBI:32814"/>
        <dbReference type="EC" id="3.5.2.3"/>
    </reaction>
</comment>
<feature type="binding site" evidence="6">
    <location>
        <position position="177"/>
    </location>
    <ligand>
        <name>Zn(2+)</name>
        <dbReference type="ChEBI" id="CHEBI:29105"/>
        <label>2</label>
    </ligand>
</feature>
<proteinExistence type="inferred from homology"/>
<dbReference type="InterPro" id="IPR002195">
    <property type="entry name" value="Dihydroorotase_CS"/>
</dbReference>
<evidence type="ECO:0000256" key="4">
    <source>
        <dbReference type="ARBA" id="ARBA00022801"/>
    </source>
</evidence>
<sequence length="426" mass="45652">MLIIKNGRVIDPQSHFDKVADMLIEDGKVLEIAETIERADAQVIDATGLVVAPGLVDVHVHFREPGQTHKEDIHTGALAAAAGGVTSVVMMANTNPTISTVETLREVLTSSSKEDINVHTVATITKNFDGENLTDFDALLANGAVAFSDDGIPLTNAGVLRNAMKLAKKHDVLLSLHEEDPNLNGILGLNENIAEKHFHICGATGVAEYSMVARDVMIAYETGAKTHIQHLSKAESVKVVEFAQSLGAKVTAEAAPQHFSRTEDLLLTKGANAKMNPPLRLESDRLAVIEGLKSGVISVIATDHAPHHPDEKNVTDLTQAPSGMTGLETSLSLGLTHLVESGHLTLSQLLEKMTINPARLYKLDAGYLAEDGPADIVIFDPNADREVSSHFASKACNSPFVGDKLKGQVKYTICKGQIVYQADESM</sequence>
<dbReference type="Pfam" id="PF01979">
    <property type="entry name" value="Amidohydro_1"/>
    <property type="match status" value="1"/>
</dbReference>
<feature type="binding site" evidence="6">
    <location>
        <position position="93"/>
    </location>
    <ligand>
        <name>substrate</name>
    </ligand>
</feature>
<dbReference type="MEROPS" id="M38.972"/>
<dbReference type="GO" id="GO:0008270">
    <property type="term" value="F:zinc ion binding"/>
    <property type="evidence" value="ECO:0007669"/>
    <property type="project" value="UniProtKB-UniRule"/>
</dbReference>
<dbReference type="PROSITE" id="PS00482">
    <property type="entry name" value="DIHYDROOROTASE_1"/>
    <property type="match status" value="1"/>
</dbReference>
<dbReference type="RefSeq" id="WP_093650153.1">
    <property type="nucleotide sequence ID" value="NZ_CTEN01000002.1"/>
</dbReference>
<dbReference type="SUPFAM" id="SSF51338">
    <property type="entry name" value="Composite domain of metallo-dependent hydrolases"/>
    <property type="match status" value="1"/>
</dbReference>
<dbReference type="SUPFAM" id="SSF51556">
    <property type="entry name" value="Metallo-dependent hydrolases"/>
    <property type="match status" value="1"/>
</dbReference>
<dbReference type="EC" id="3.5.2.3" evidence="6"/>
<dbReference type="PANTHER" id="PTHR43668">
    <property type="entry name" value="ALLANTOINASE"/>
    <property type="match status" value="1"/>
</dbReference>
<dbReference type="InterPro" id="IPR006680">
    <property type="entry name" value="Amidohydro-rel"/>
</dbReference>
<evidence type="ECO:0000256" key="6">
    <source>
        <dbReference type="HAMAP-Rule" id="MF_00220"/>
    </source>
</evidence>
<feature type="binding site" evidence="6">
    <location>
        <position position="61"/>
    </location>
    <ligand>
        <name>Zn(2+)</name>
        <dbReference type="ChEBI" id="CHEBI:29105"/>
        <label>1</label>
    </ligand>
</feature>
<dbReference type="GO" id="GO:0004151">
    <property type="term" value="F:dihydroorotase activity"/>
    <property type="evidence" value="ECO:0007669"/>
    <property type="project" value="UniProtKB-UniRule"/>
</dbReference>
<comment type="caution">
    <text evidence="6">Lacks conserved residue(s) required for the propagation of feature annotation.</text>
</comment>
<dbReference type="AlphaFoldDB" id="A0A0E3WEX8"/>
<dbReference type="GO" id="GO:0004038">
    <property type="term" value="F:allantoinase activity"/>
    <property type="evidence" value="ECO:0007669"/>
    <property type="project" value="TreeGrafter"/>
</dbReference>
<dbReference type="InterPro" id="IPR032466">
    <property type="entry name" value="Metal_Hydrolase"/>
</dbReference>
<dbReference type="GO" id="GO:0006145">
    <property type="term" value="P:purine nucleobase catabolic process"/>
    <property type="evidence" value="ECO:0007669"/>
    <property type="project" value="TreeGrafter"/>
</dbReference>
<comment type="function">
    <text evidence="1 6">Catalyzes the reversible cyclization of carbamoyl aspartate to dihydroorotate.</text>
</comment>
<dbReference type="InterPro" id="IPR050138">
    <property type="entry name" value="DHOase/Allantoinase_Hydrolase"/>
</dbReference>
<keyword evidence="3 6" id="KW-0479">Metal-binding</keyword>
<dbReference type="Proteomes" id="UP000198604">
    <property type="component" value="Unassembled WGS sequence"/>
</dbReference>
<dbReference type="HAMAP" id="MF_00220_B">
    <property type="entry name" value="PyrC_classI_B"/>
    <property type="match status" value="1"/>
</dbReference>
<dbReference type="Gene3D" id="3.20.20.140">
    <property type="entry name" value="Metal-dependent hydrolases"/>
    <property type="match status" value="1"/>
</dbReference>
<dbReference type="InterPro" id="IPR011059">
    <property type="entry name" value="Metal-dep_hydrolase_composite"/>
</dbReference>
<name>A0A0E3WEX8_9STRE</name>
<gene>
    <name evidence="6 8" type="primary">pyrC</name>
    <name evidence="8" type="ORF">BN1356_00847</name>
</gene>
<comment type="cofactor">
    <cofactor evidence="6">
        <name>Zn(2+)</name>
        <dbReference type="ChEBI" id="CHEBI:29105"/>
    </cofactor>
    <text evidence="6">Binds 2 Zn(2+) ions per subunit.</text>
</comment>
<keyword evidence="4 6" id="KW-0378">Hydrolase</keyword>
<evidence type="ECO:0000313" key="9">
    <source>
        <dbReference type="Proteomes" id="UP000198604"/>
    </source>
</evidence>
<feature type="binding site" evidence="6">
    <location>
        <position position="150"/>
    </location>
    <ligand>
        <name>Zn(2+)</name>
        <dbReference type="ChEBI" id="CHEBI:29105"/>
        <label>1</label>
    </ligand>
</feature>
<dbReference type="UniPathway" id="UPA00070">
    <property type="reaction ID" value="UER00117"/>
</dbReference>
<dbReference type="NCBIfam" id="NF006839">
    <property type="entry name" value="PRK09357.1-4"/>
    <property type="match status" value="1"/>
</dbReference>
<evidence type="ECO:0000313" key="8">
    <source>
        <dbReference type="EMBL" id="CQR24500.1"/>
    </source>
</evidence>
<feature type="binding site" evidence="6">
    <location>
        <position position="303"/>
    </location>
    <ligand>
        <name>Zn(2+)</name>
        <dbReference type="ChEBI" id="CHEBI:29105"/>
        <label>1</label>
    </ligand>
</feature>
<dbReference type="CDD" id="cd01317">
    <property type="entry name" value="DHOase_IIa"/>
    <property type="match status" value="1"/>
</dbReference>
<feature type="domain" description="Amidohydrolase-related" evidence="7">
    <location>
        <begin position="50"/>
        <end position="419"/>
    </location>
</feature>